<dbReference type="EMBL" id="MU859475">
    <property type="protein sequence ID" value="KAK3946909.1"/>
    <property type="molecule type" value="Genomic_DNA"/>
</dbReference>
<gene>
    <name evidence="1" type="ORF">QBC32DRAFT_387157</name>
</gene>
<organism evidence="1 2">
    <name type="scientific">Pseudoneurospora amorphoporcata</name>
    <dbReference type="NCBI Taxonomy" id="241081"/>
    <lineage>
        <taxon>Eukaryota</taxon>
        <taxon>Fungi</taxon>
        <taxon>Dikarya</taxon>
        <taxon>Ascomycota</taxon>
        <taxon>Pezizomycotina</taxon>
        <taxon>Sordariomycetes</taxon>
        <taxon>Sordariomycetidae</taxon>
        <taxon>Sordariales</taxon>
        <taxon>Sordariaceae</taxon>
        <taxon>Pseudoneurospora</taxon>
    </lineage>
</organism>
<name>A0AAN6SAW9_9PEZI</name>
<reference evidence="1" key="2">
    <citation type="submission" date="2023-06" db="EMBL/GenBank/DDBJ databases">
        <authorList>
            <consortium name="Lawrence Berkeley National Laboratory"/>
            <person name="Mondo S.J."/>
            <person name="Hensen N."/>
            <person name="Bonometti L."/>
            <person name="Westerberg I."/>
            <person name="Brannstrom I.O."/>
            <person name="Guillou S."/>
            <person name="Cros-Aarteil S."/>
            <person name="Calhoun S."/>
            <person name="Haridas S."/>
            <person name="Kuo A."/>
            <person name="Pangilinan J."/>
            <person name="Riley R."/>
            <person name="Labutti K."/>
            <person name="Andreopoulos B."/>
            <person name="Lipzen A."/>
            <person name="Chen C."/>
            <person name="Yanf M."/>
            <person name="Daum C."/>
            <person name="Ng V."/>
            <person name="Clum A."/>
            <person name="Steindorff A."/>
            <person name="Ohm R."/>
            <person name="Martin F."/>
            <person name="Silar P."/>
            <person name="Natvig D."/>
            <person name="Lalanne C."/>
            <person name="Gautier V."/>
            <person name="Ament-Velasquez S.L."/>
            <person name="Kruys A."/>
            <person name="Hutchinson M.I."/>
            <person name="Powell A.J."/>
            <person name="Barry K."/>
            <person name="Miller A.N."/>
            <person name="Grigoriev I.V."/>
            <person name="Debuchy R."/>
            <person name="Gladieux P."/>
            <person name="Thoren M.H."/>
            <person name="Johannesson H."/>
        </authorList>
    </citation>
    <scope>NUCLEOTIDE SEQUENCE</scope>
    <source>
        <strain evidence="1">CBS 626.80</strain>
    </source>
</reference>
<keyword evidence="2" id="KW-1185">Reference proteome</keyword>
<dbReference type="Proteomes" id="UP001303222">
    <property type="component" value="Unassembled WGS sequence"/>
</dbReference>
<accession>A0AAN6SAW9</accession>
<evidence type="ECO:0000313" key="1">
    <source>
        <dbReference type="EMBL" id="KAK3946909.1"/>
    </source>
</evidence>
<reference evidence="1" key="1">
    <citation type="journal article" date="2023" name="Mol. Phylogenet. Evol.">
        <title>Genome-scale phylogeny and comparative genomics of the fungal order Sordariales.</title>
        <authorList>
            <person name="Hensen N."/>
            <person name="Bonometti L."/>
            <person name="Westerberg I."/>
            <person name="Brannstrom I.O."/>
            <person name="Guillou S."/>
            <person name="Cros-Aarteil S."/>
            <person name="Calhoun S."/>
            <person name="Haridas S."/>
            <person name="Kuo A."/>
            <person name="Mondo S."/>
            <person name="Pangilinan J."/>
            <person name="Riley R."/>
            <person name="LaButti K."/>
            <person name="Andreopoulos B."/>
            <person name="Lipzen A."/>
            <person name="Chen C."/>
            <person name="Yan M."/>
            <person name="Daum C."/>
            <person name="Ng V."/>
            <person name="Clum A."/>
            <person name="Steindorff A."/>
            <person name="Ohm R.A."/>
            <person name="Martin F."/>
            <person name="Silar P."/>
            <person name="Natvig D.O."/>
            <person name="Lalanne C."/>
            <person name="Gautier V."/>
            <person name="Ament-Velasquez S.L."/>
            <person name="Kruys A."/>
            <person name="Hutchinson M.I."/>
            <person name="Powell A.J."/>
            <person name="Barry K."/>
            <person name="Miller A.N."/>
            <person name="Grigoriev I.V."/>
            <person name="Debuchy R."/>
            <person name="Gladieux P."/>
            <person name="Hiltunen Thoren M."/>
            <person name="Johannesson H."/>
        </authorList>
    </citation>
    <scope>NUCLEOTIDE SEQUENCE</scope>
    <source>
        <strain evidence="1">CBS 626.80</strain>
    </source>
</reference>
<sequence length="450" mass="50223">MASPQQTPSQKGWSRLEQLPPGALWTIAEFVGDIAIVTQSETADNFTETVLDSSAANAWEPNYNDLQSLALVSTSFRYPAQRALFRVAVLKTTAAIADHIRAPPIRDINPHPLVLSEFMHNIYQLMSTPSANLLPEHSFIRHTFERSLDTVFATHPAQWTDAITQIIDQRGINFHAIEDQVLTTVVQICTKITAARLCFGEPGRPPAPPGPVGVNIHQVVLHPNIFSYSSLLYDCPQDLKSLTLDFGAIYSMTNFRRHQPGYLTGLPPTIERLTVVGNRADSELPYQDFTIGIFAGWLSTNHQLRELRLVDDFDKMVRYTDSRATHVANPGAQPAQTLNWNGIFLSYADTLEVLEMGWDRPSALGIKARFGESGMLDCLPQMGRLRFLKAPLITLGGDFIVPLGNDDKVIDSVRTGFPNSLKKVDLLVVNPPQTRVERTDLKWRVVECRL</sequence>
<dbReference type="AlphaFoldDB" id="A0AAN6SAW9"/>
<evidence type="ECO:0000313" key="2">
    <source>
        <dbReference type="Proteomes" id="UP001303222"/>
    </source>
</evidence>
<comment type="caution">
    <text evidence="1">The sequence shown here is derived from an EMBL/GenBank/DDBJ whole genome shotgun (WGS) entry which is preliminary data.</text>
</comment>
<proteinExistence type="predicted"/>
<protein>
    <submittedName>
        <fullName evidence="1">Uncharacterized protein</fullName>
    </submittedName>
</protein>